<dbReference type="InterPro" id="IPR014547">
    <property type="entry name" value="UCP028477"/>
</dbReference>
<reference evidence="2" key="1">
    <citation type="submission" date="2024-05" db="EMBL/GenBank/DDBJ databases">
        <authorList>
            <person name="Yang L."/>
            <person name="Pan L."/>
        </authorList>
    </citation>
    <scope>NUCLEOTIDE SEQUENCE</scope>
    <source>
        <strain evidence="2">FCG-7</strain>
    </source>
</reference>
<protein>
    <submittedName>
        <fullName evidence="2">DUF2145 domain-containing protein</fullName>
    </submittedName>
</protein>
<dbReference type="RefSeq" id="WP_348944174.1">
    <property type="nucleotide sequence ID" value="NZ_CP157355.1"/>
</dbReference>
<gene>
    <name evidence="2" type="ORF">ABHF33_11940</name>
</gene>
<dbReference type="Pfam" id="PF09916">
    <property type="entry name" value="DUF2145"/>
    <property type="match status" value="1"/>
</dbReference>
<keyword evidence="1" id="KW-0732">Signal</keyword>
<dbReference type="EMBL" id="CP157355">
    <property type="protein sequence ID" value="XBL99772.1"/>
    <property type="molecule type" value="Genomic_DNA"/>
</dbReference>
<feature type="chain" id="PRO_5043605050" evidence="1">
    <location>
        <begin position="22"/>
        <end position="270"/>
    </location>
</feature>
<feature type="signal peptide" evidence="1">
    <location>
        <begin position="1"/>
        <end position="21"/>
    </location>
</feature>
<dbReference type="PIRSF" id="PIRSF028477">
    <property type="entry name" value="UCP028477"/>
    <property type="match status" value="1"/>
</dbReference>
<sequence>MYSLRIIWLALSLLLASTAWAGRSCEETPIDPHAFRKAMAAGYASMQQLDKIKPQVALIARIGQDLSAYQLRFSHLGFVWRDPAQQGNWRVVHALNDCGTATSAIWQEGLANFFMDDPVAYDALLIVPPAATQERLHALLQNNQLNALHSERYNMVAYPFSTRYQNSNQWALENLARAMSKDIEIRNREQAQQWLKLAGYQASELKINTLKRLGGRVFRANIAFDDHPGDLRLAGRINTVTVDSIVNFISNIGPGSRTYLVEAQPLPALP</sequence>
<name>A0AAU7F7R9_9NEIS</name>
<evidence type="ECO:0000256" key="1">
    <source>
        <dbReference type="SAM" id="SignalP"/>
    </source>
</evidence>
<proteinExistence type="predicted"/>
<dbReference type="KEGG" id="cmav:ABHF33_11940"/>
<accession>A0AAU7F7R9</accession>
<dbReference type="AlphaFoldDB" id="A0AAU7F7R9"/>
<organism evidence="2">
    <name type="scientific">Chitinibacter mangrovi</name>
    <dbReference type="NCBI Taxonomy" id="3153927"/>
    <lineage>
        <taxon>Bacteria</taxon>
        <taxon>Pseudomonadati</taxon>
        <taxon>Pseudomonadota</taxon>
        <taxon>Betaproteobacteria</taxon>
        <taxon>Neisseriales</taxon>
        <taxon>Chitinibacteraceae</taxon>
        <taxon>Chitinibacter</taxon>
    </lineage>
</organism>
<evidence type="ECO:0000313" key="2">
    <source>
        <dbReference type="EMBL" id="XBL99772.1"/>
    </source>
</evidence>